<organism evidence="3 4">
    <name type="scientific">Achromobacter marplatensis</name>
    <dbReference type="NCBI Taxonomy" id="470868"/>
    <lineage>
        <taxon>Bacteria</taxon>
        <taxon>Pseudomonadati</taxon>
        <taxon>Pseudomonadota</taxon>
        <taxon>Betaproteobacteria</taxon>
        <taxon>Burkholderiales</taxon>
        <taxon>Alcaligenaceae</taxon>
        <taxon>Achromobacter</taxon>
    </lineage>
</organism>
<keyword evidence="2" id="KW-0812">Transmembrane</keyword>
<name>A0AA43B1J8_9BURK</name>
<evidence type="ECO:0000313" key="4">
    <source>
        <dbReference type="Proteomes" id="UP001161276"/>
    </source>
</evidence>
<protein>
    <submittedName>
        <fullName evidence="3">Uncharacterized protein</fullName>
    </submittedName>
</protein>
<dbReference type="EMBL" id="JAOCKG010000003">
    <property type="protein sequence ID" value="MDH2050807.1"/>
    <property type="molecule type" value="Genomic_DNA"/>
</dbReference>
<feature type="transmembrane region" description="Helical" evidence="2">
    <location>
        <begin position="461"/>
        <end position="480"/>
    </location>
</feature>
<feature type="transmembrane region" description="Helical" evidence="2">
    <location>
        <begin position="431"/>
        <end position="455"/>
    </location>
</feature>
<dbReference type="RefSeq" id="WP_280026690.1">
    <property type="nucleotide sequence ID" value="NZ_JAOCKG010000003.1"/>
</dbReference>
<accession>A0AA43B1J8</accession>
<evidence type="ECO:0000313" key="3">
    <source>
        <dbReference type="EMBL" id="MDH2050807.1"/>
    </source>
</evidence>
<feature type="transmembrane region" description="Helical" evidence="2">
    <location>
        <begin position="360"/>
        <end position="380"/>
    </location>
</feature>
<proteinExistence type="predicted"/>
<evidence type="ECO:0000256" key="2">
    <source>
        <dbReference type="SAM" id="Phobius"/>
    </source>
</evidence>
<keyword evidence="2" id="KW-1133">Transmembrane helix</keyword>
<gene>
    <name evidence="3" type="ORF">N5K24_10380</name>
</gene>
<dbReference type="AlphaFoldDB" id="A0AA43B1J8"/>
<keyword evidence="2" id="KW-0472">Membrane</keyword>
<feature type="region of interest" description="Disordered" evidence="1">
    <location>
        <begin position="275"/>
        <end position="297"/>
    </location>
</feature>
<dbReference type="Proteomes" id="UP001161276">
    <property type="component" value="Unassembled WGS sequence"/>
</dbReference>
<feature type="compositionally biased region" description="Polar residues" evidence="1">
    <location>
        <begin position="277"/>
        <end position="293"/>
    </location>
</feature>
<evidence type="ECO:0000256" key="1">
    <source>
        <dbReference type="SAM" id="MobiDB-lite"/>
    </source>
</evidence>
<reference evidence="3" key="1">
    <citation type="submission" date="2022-09" db="EMBL/GenBank/DDBJ databases">
        <title>Intensive care unit water sources are persistently colonized with multi-drug resistant bacteria and are the site of extensive horizontal gene transfer of antibiotic resistance genes.</title>
        <authorList>
            <person name="Diorio-Toth L."/>
        </authorList>
    </citation>
    <scope>NUCLEOTIDE SEQUENCE</scope>
    <source>
        <strain evidence="3">GD03676</strain>
    </source>
</reference>
<comment type="caution">
    <text evidence="3">The sequence shown here is derived from an EMBL/GenBank/DDBJ whole genome shotgun (WGS) entry which is preliminary data.</text>
</comment>
<sequence length="529" mass="55792">MSIAMSPPAGENAVNEGIYGEIDDGQLPVDVTGVTVDLEALGVAELIQFFVRAYEHRAPGVSDEEWLQDMFHRHQWATHTEMRAAAQDVVATVGIAYTKKEDLQKAVNQGASRNHWLEGELVRAATTRGTLEVGSYGMQIDVALQAATENAASVIQRFDGEVSLCRNLDGFIAEQHHVDSFNVDAVVKGSDLRAQVLTPEPGSGYAKNSVDIGIYDGNGKLIRRYQSKYGADSEATKKCFENGDYRGQRKLVPEGQSKDIPGSTERIEAEGVFSKPLTKTNAKRQQQDAQAEGSSREYRWKDAGAGAIAKRIGMQALAAAAVACAVQAARILGTRAWNSLRGKTNPPTSEATREFFESSVLSGAHAGLMTAVVGAVLVAVKRGMMGKLLQATPAGRVANIIFVAMENAKVLYKLGCGELTPRQALDAMAEVTTISTVSLVVGAQGMAAGAAIGTVMGPPGVLIGGMIGGIVAGLAGGVVGQKVYAGMTIIVRVRDAVLKEAASQASAAAQVIGRKFTAMRTNAAQANAM</sequence>